<organism evidence="3">
    <name type="scientific">Petromyzon marinus</name>
    <name type="common">Sea lamprey</name>
    <dbReference type="NCBI Taxonomy" id="7757"/>
    <lineage>
        <taxon>Eukaryota</taxon>
        <taxon>Metazoa</taxon>
        <taxon>Chordata</taxon>
        <taxon>Craniata</taxon>
        <taxon>Vertebrata</taxon>
        <taxon>Cyclostomata</taxon>
        <taxon>Hyperoartia</taxon>
        <taxon>Petromyzontiformes</taxon>
        <taxon>Petromyzontidae</taxon>
        <taxon>Petromyzon</taxon>
    </lineage>
</organism>
<proteinExistence type="predicted"/>
<reference evidence="3" key="2">
    <citation type="submission" date="2025-09" db="UniProtKB">
        <authorList>
            <consortium name="Ensembl"/>
        </authorList>
    </citation>
    <scope>IDENTIFICATION</scope>
</reference>
<dbReference type="HOGENOM" id="CLU_030773_0_0_1"/>
<evidence type="ECO:0000256" key="2">
    <source>
        <dbReference type="SAM" id="MobiDB-lite"/>
    </source>
</evidence>
<dbReference type="GeneTree" id="ENSGT00940000164637"/>
<feature type="compositionally biased region" description="Basic and acidic residues" evidence="2">
    <location>
        <begin position="482"/>
        <end position="499"/>
    </location>
</feature>
<reference evidence="3" key="1">
    <citation type="submission" date="2025-08" db="UniProtKB">
        <authorList>
            <consortium name="Ensembl"/>
        </authorList>
    </citation>
    <scope>IDENTIFICATION</scope>
</reference>
<dbReference type="AlphaFoldDB" id="S4RGE3"/>
<evidence type="ECO:0000313" key="3">
    <source>
        <dbReference type="Ensembl" id="ENSPMAP00000004275.1"/>
    </source>
</evidence>
<dbReference type="GO" id="GO:0000139">
    <property type="term" value="C:Golgi membrane"/>
    <property type="evidence" value="ECO:0007669"/>
    <property type="project" value="InterPro"/>
</dbReference>
<dbReference type="Ensembl" id="ENSPMAT00000004292.1">
    <property type="protein sequence ID" value="ENSPMAP00000004275.1"/>
    <property type="gene ID" value="ENSPMAG00000003908.1"/>
</dbReference>
<evidence type="ECO:0008006" key="4">
    <source>
        <dbReference type="Google" id="ProtNLM"/>
    </source>
</evidence>
<evidence type="ECO:0000256" key="1">
    <source>
        <dbReference type="SAM" id="Coils"/>
    </source>
</evidence>
<feature type="coiled-coil region" evidence="1">
    <location>
        <begin position="110"/>
        <end position="243"/>
    </location>
</feature>
<keyword evidence="1" id="KW-0175">Coiled coil</keyword>
<sequence>MGSSMCSRRKGFLQSAFLLLTVAAFVYGAIMYSELHGKTRRAESLSMKYQQQQESLAAQLQVVYEHRSRLEKSLQRERGDHKKTKEDFLLYKLEVQENLSKDKQESLNRFNSLNAQHQILKSQHEELKQQYTDIHEQHTVLQDTHEQALQRHQEELGQLQQDKDTEISSLHQNMYKLREEGKQLRKAHQDVHNHLQETQQNHNRLLEQHEQLKDTLRQHQSQLAKAQVEVREYQQLKETLNKMPSLMQGAQGGAQAADSGRKAVAAEAVQRDRRPPEAMHCSFIWTWTYAYLFVCTHQDESHLDEKTKQMLEVERRERQVNAQLPSALGEHQYELPHCSQHHDQPLSCSPFFSRSWNHECPQFNELSLLESVHVKGHVRSLETAISKVKSHYETQLEQQRMAKEREEAARRLAEQQELIYRQRLAQQEARQAALRQQEEAQQQNESLRQARIFNYLEQRVQQAMFDQGVHGKEGGEEEEPEKNESEKNPEAADEHKPQG</sequence>
<accession>S4RGE3</accession>
<name>S4RGE3_PETMA</name>
<protein>
    <recommendedName>
        <fullName evidence="4">Golgi integral membrane protein 4a</fullName>
    </recommendedName>
</protein>
<dbReference type="PANTHER" id="PTHR22909:SF23">
    <property type="entry name" value="GOLGI INTEGRAL MEMBRANE PROTEIN 4-LIKE"/>
    <property type="match status" value="1"/>
</dbReference>
<dbReference type="InterPro" id="IPR042336">
    <property type="entry name" value="GOLIM4"/>
</dbReference>
<feature type="region of interest" description="Disordered" evidence="2">
    <location>
        <begin position="464"/>
        <end position="499"/>
    </location>
</feature>
<feature type="coiled-coil region" evidence="1">
    <location>
        <begin position="389"/>
        <end position="450"/>
    </location>
</feature>
<dbReference type="PANTHER" id="PTHR22909">
    <property type="entry name" value="GOLGI INTEGRAL MEMBRANE PROTEIN 4"/>
    <property type="match status" value="1"/>
</dbReference>